<dbReference type="InterPro" id="IPR012910">
    <property type="entry name" value="Plug_dom"/>
</dbReference>
<comment type="similarity">
    <text evidence="10 11">Belongs to the TonB-dependent receptor family.</text>
</comment>
<keyword evidence="16" id="KW-1185">Reference proteome</keyword>
<organism evidence="15 16">
    <name type="scientific">Thermodesulfatator indicus (strain DSM 15286 / JCM 11887 / CIR29812)</name>
    <dbReference type="NCBI Taxonomy" id="667014"/>
    <lineage>
        <taxon>Bacteria</taxon>
        <taxon>Pseudomonadati</taxon>
        <taxon>Thermodesulfobacteriota</taxon>
        <taxon>Thermodesulfobacteria</taxon>
        <taxon>Thermodesulfobacteriales</taxon>
        <taxon>Thermodesulfatatoraceae</taxon>
        <taxon>Thermodesulfatator</taxon>
    </lineage>
</organism>
<keyword evidence="7 11" id="KW-0798">TonB box</keyword>
<name>F8ACZ4_THEID</name>
<feature type="chain" id="PRO_5003367687" evidence="12">
    <location>
        <begin position="29"/>
        <end position="610"/>
    </location>
</feature>
<dbReference type="GO" id="GO:0006811">
    <property type="term" value="P:monoatomic ion transport"/>
    <property type="evidence" value="ECO:0007669"/>
    <property type="project" value="UniProtKB-KW"/>
</dbReference>
<dbReference type="HOGENOM" id="CLU_008287_18_5_0"/>
<dbReference type="GO" id="GO:0015889">
    <property type="term" value="P:cobalamin transport"/>
    <property type="evidence" value="ECO:0007669"/>
    <property type="project" value="TreeGrafter"/>
</dbReference>
<dbReference type="InterPro" id="IPR000531">
    <property type="entry name" value="Beta-barrel_TonB"/>
</dbReference>
<evidence type="ECO:0000259" key="14">
    <source>
        <dbReference type="Pfam" id="PF07715"/>
    </source>
</evidence>
<evidence type="ECO:0000256" key="5">
    <source>
        <dbReference type="ARBA" id="ARBA00022729"/>
    </source>
</evidence>
<evidence type="ECO:0000256" key="2">
    <source>
        <dbReference type="ARBA" id="ARBA00022448"/>
    </source>
</evidence>
<keyword evidence="15" id="KW-0675">Receptor</keyword>
<reference evidence="16" key="1">
    <citation type="submission" date="2011-04" db="EMBL/GenBank/DDBJ databases">
        <title>The complete genome of Thermodesulfatator indicus DSM 15286.</title>
        <authorList>
            <person name="Lucas S."/>
            <person name="Copeland A."/>
            <person name="Lapidus A."/>
            <person name="Bruce D."/>
            <person name="Goodwin L."/>
            <person name="Pitluck S."/>
            <person name="Peters L."/>
            <person name="Kyrpides N."/>
            <person name="Mavromatis K."/>
            <person name="Pagani I."/>
            <person name="Ivanova N."/>
            <person name="Saunders L."/>
            <person name="Detter J.C."/>
            <person name="Tapia R."/>
            <person name="Han C."/>
            <person name="Land M."/>
            <person name="Hauser L."/>
            <person name="Markowitz V."/>
            <person name="Cheng J.-F."/>
            <person name="Hugenholtz P."/>
            <person name="Woyke T."/>
            <person name="Wu D."/>
            <person name="Spring S."/>
            <person name="Schroeder M."/>
            <person name="Brambilla E."/>
            <person name="Klenk H.-P."/>
            <person name="Eisen J.A."/>
        </authorList>
    </citation>
    <scope>NUCLEOTIDE SEQUENCE [LARGE SCALE GENOMIC DNA]</scope>
    <source>
        <strain evidence="16">DSM 15286 / JCM 11887 / CIR29812</strain>
    </source>
</reference>
<evidence type="ECO:0000256" key="6">
    <source>
        <dbReference type="ARBA" id="ARBA00023065"/>
    </source>
</evidence>
<dbReference type="Gene3D" id="2.170.130.10">
    <property type="entry name" value="TonB-dependent receptor, plug domain"/>
    <property type="match status" value="1"/>
</dbReference>
<dbReference type="eggNOG" id="COG4206">
    <property type="taxonomic scope" value="Bacteria"/>
</dbReference>
<dbReference type="InterPro" id="IPR039426">
    <property type="entry name" value="TonB-dep_rcpt-like"/>
</dbReference>
<evidence type="ECO:0000256" key="8">
    <source>
        <dbReference type="ARBA" id="ARBA00023136"/>
    </source>
</evidence>
<keyword evidence="3 10" id="KW-1134">Transmembrane beta strand</keyword>
<evidence type="ECO:0000256" key="1">
    <source>
        <dbReference type="ARBA" id="ARBA00004571"/>
    </source>
</evidence>
<dbReference type="GO" id="GO:0009279">
    <property type="term" value="C:cell outer membrane"/>
    <property type="evidence" value="ECO:0007669"/>
    <property type="project" value="UniProtKB-SubCell"/>
</dbReference>
<dbReference type="PROSITE" id="PS52016">
    <property type="entry name" value="TONB_DEPENDENT_REC_3"/>
    <property type="match status" value="1"/>
</dbReference>
<evidence type="ECO:0000256" key="12">
    <source>
        <dbReference type="SAM" id="SignalP"/>
    </source>
</evidence>
<dbReference type="PaxDb" id="667014-Thein_2009"/>
<dbReference type="Pfam" id="PF00593">
    <property type="entry name" value="TonB_dep_Rec_b-barrel"/>
    <property type="match status" value="1"/>
</dbReference>
<dbReference type="KEGG" id="tid:Thein_2009"/>
<dbReference type="InterPro" id="IPR037066">
    <property type="entry name" value="Plug_dom_sf"/>
</dbReference>
<keyword evidence="8 10" id="KW-0472">Membrane</keyword>
<keyword evidence="5 12" id="KW-0732">Signal</keyword>
<accession>F8ACZ4</accession>
<dbReference type="EMBL" id="CP002683">
    <property type="protein sequence ID" value="AEH45860.1"/>
    <property type="molecule type" value="Genomic_DNA"/>
</dbReference>
<sequence length="610" mass="68169">MKSRLWSFCLVLWFAVCGVFLAFSGAHAEEAAELGEVIVTATRTPEPVEKIASSVTVITAEELKEQGIESLADALREALGVQILQNGFGGTASISVRGADNGQTVVLIDGVPVYDPSGLGKGDFSWMLPHLSVDQIDRIEIVRGPQSVLYGSNAMAGAINIITKKARRSGGEVYGEYGSYTTFREGLSLYRLTEKTDLAFSFSKKDSKGISKTVSEPDRDAYHNGNLNLSVNHAFSEKVKGGASLLVSAASHELDDTWSGLDKKQNDQLGFIKSYITWKTTEKFKQNFDLAYTTSKRKINEGARGKYKGRLLRLSWQGNYQVNEIAKVIAGLDWQKEWADITSPFGDLDKSAHEWAPFAQLAFAGDKWVANLGLRYTKHETAGSKVTYRVAGAVFPIEAVKIHASYGTGFRTPGLYQLYDPTSGNQDLKPEKSWGYDAGVTFYAWDRKASFDVTYFYNKFKDRLYFDMTDWRYYNDSGHTKTYGVEFSATIKPISWLSLKGSYQTLSAKDDQDKNIPGKPRQKASFVATVYCPDNKGSISFRGLYVGKYKDSANNELGDYFVAYLNARVNVRKNLTLTGRIDNLFNKDYQEIYDYKTPGRSVYVGLEYRW</sequence>
<keyword evidence="2 10" id="KW-0813">Transport</keyword>
<protein>
    <submittedName>
        <fullName evidence="15">TonB-dependent receptor</fullName>
    </submittedName>
</protein>
<comment type="subcellular location">
    <subcellularLocation>
        <location evidence="1 10">Cell outer membrane</location>
        <topology evidence="1 10">Multi-pass membrane protein</topology>
    </subcellularLocation>
</comment>
<keyword evidence="9 10" id="KW-0998">Cell outer membrane</keyword>
<dbReference type="AlphaFoldDB" id="F8ACZ4"/>
<evidence type="ECO:0000256" key="11">
    <source>
        <dbReference type="RuleBase" id="RU003357"/>
    </source>
</evidence>
<evidence type="ECO:0000256" key="10">
    <source>
        <dbReference type="PROSITE-ProRule" id="PRU01360"/>
    </source>
</evidence>
<dbReference type="STRING" id="667014.Thein_2009"/>
<evidence type="ECO:0000256" key="7">
    <source>
        <dbReference type="ARBA" id="ARBA00023077"/>
    </source>
</evidence>
<dbReference type="Pfam" id="PF07715">
    <property type="entry name" value="Plug"/>
    <property type="match status" value="1"/>
</dbReference>
<evidence type="ECO:0000313" key="15">
    <source>
        <dbReference type="EMBL" id="AEH45860.1"/>
    </source>
</evidence>
<reference evidence="15 16" key="2">
    <citation type="journal article" date="2012" name="Stand. Genomic Sci.">
        <title>Complete genome sequence of the thermophilic sulfate-reducing ocean bacterium Thermodesulfatator indicus type strain (CIR29812(T)).</title>
        <authorList>
            <person name="Anderson I."/>
            <person name="Saunders E."/>
            <person name="Lapidus A."/>
            <person name="Nolan M."/>
            <person name="Lucas S."/>
            <person name="Tice H."/>
            <person name="Del Rio T.G."/>
            <person name="Cheng J.F."/>
            <person name="Han C."/>
            <person name="Tapia R."/>
            <person name="Goodwin L.A."/>
            <person name="Pitluck S."/>
            <person name="Liolios K."/>
            <person name="Mavromatis K."/>
            <person name="Pagani I."/>
            <person name="Ivanova N."/>
            <person name="Mikhailova N."/>
            <person name="Pati A."/>
            <person name="Chen A."/>
            <person name="Palaniappan K."/>
            <person name="Land M."/>
            <person name="Hauser L."/>
            <person name="Jeffries C.D."/>
            <person name="Chang Y.J."/>
            <person name="Brambilla E.M."/>
            <person name="Rohde M."/>
            <person name="Spring S."/>
            <person name="Goker M."/>
            <person name="Detter J.C."/>
            <person name="Woyke T."/>
            <person name="Bristow J."/>
            <person name="Eisen J.A."/>
            <person name="Markowitz V."/>
            <person name="Hugenholtz P."/>
            <person name="Kyrpides N.C."/>
            <person name="Klenk H.P."/>
        </authorList>
    </citation>
    <scope>NUCLEOTIDE SEQUENCE [LARGE SCALE GENOMIC DNA]</scope>
    <source>
        <strain evidence="16">DSM 15286 / JCM 11887 / CIR29812</strain>
    </source>
</reference>
<dbReference type="OrthoDB" id="5389752at2"/>
<dbReference type="FunCoup" id="F8ACZ4">
    <property type="interactions" value="53"/>
</dbReference>
<dbReference type="PANTHER" id="PTHR30069:SF53">
    <property type="entry name" value="COLICIN I RECEPTOR-RELATED"/>
    <property type="match status" value="1"/>
</dbReference>
<dbReference type="Proteomes" id="UP000006793">
    <property type="component" value="Chromosome"/>
</dbReference>
<dbReference type="InterPro" id="IPR036942">
    <property type="entry name" value="Beta-barrel_TonB_sf"/>
</dbReference>
<dbReference type="RefSeq" id="WP_013908599.1">
    <property type="nucleotide sequence ID" value="NC_015681.1"/>
</dbReference>
<evidence type="ECO:0000256" key="3">
    <source>
        <dbReference type="ARBA" id="ARBA00022452"/>
    </source>
</evidence>
<evidence type="ECO:0000259" key="13">
    <source>
        <dbReference type="Pfam" id="PF00593"/>
    </source>
</evidence>
<dbReference type="SUPFAM" id="SSF56935">
    <property type="entry name" value="Porins"/>
    <property type="match status" value="1"/>
</dbReference>
<dbReference type="CDD" id="cd01347">
    <property type="entry name" value="ligand_gated_channel"/>
    <property type="match status" value="1"/>
</dbReference>
<keyword evidence="4 10" id="KW-0812">Transmembrane</keyword>
<dbReference type="PATRIC" id="fig|667014.3.peg.2062"/>
<gene>
    <name evidence="15" type="ordered locus">Thein_2009</name>
</gene>
<dbReference type="PANTHER" id="PTHR30069">
    <property type="entry name" value="TONB-DEPENDENT OUTER MEMBRANE RECEPTOR"/>
    <property type="match status" value="1"/>
</dbReference>
<feature type="domain" description="TonB-dependent receptor plug" evidence="14">
    <location>
        <begin position="48"/>
        <end position="158"/>
    </location>
</feature>
<feature type="domain" description="TonB-dependent receptor-like beta-barrel" evidence="13">
    <location>
        <begin position="178"/>
        <end position="584"/>
    </location>
</feature>
<keyword evidence="6" id="KW-0406">Ion transport</keyword>
<dbReference type="Gene3D" id="2.40.170.20">
    <property type="entry name" value="TonB-dependent receptor, beta-barrel domain"/>
    <property type="match status" value="1"/>
</dbReference>
<evidence type="ECO:0000256" key="9">
    <source>
        <dbReference type="ARBA" id="ARBA00023237"/>
    </source>
</evidence>
<evidence type="ECO:0000256" key="4">
    <source>
        <dbReference type="ARBA" id="ARBA00022692"/>
    </source>
</evidence>
<feature type="signal peptide" evidence="12">
    <location>
        <begin position="1"/>
        <end position="28"/>
    </location>
</feature>
<evidence type="ECO:0000313" key="16">
    <source>
        <dbReference type="Proteomes" id="UP000006793"/>
    </source>
</evidence>
<proteinExistence type="inferred from homology"/>
<dbReference type="InParanoid" id="F8ACZ4"/>